<gene>
    <name evidence="8" type="ORF">BDA99DRAFT_498978</name>
</gene>
<dbReference type="SUPFAM" id="SSF55681">
    <property type="entry name" value="Class II aaRS and biotin synthetases"/>
    <property type="match status" value="1"/>
</dbReference>
<dbReference type="EMBL" id="JAIXMP010000005">
    <property type="protein sequence ID" value="KAI9272689.1"/>
    <property type="molecule type" value="Genomic_DNA"/>
</dbReference>
<dbReference type="InterPro" id="IPR047089">
    <property type="entry name" value="Asp-tRNA-ligase_1_N"/>
</dbReference>
<dbReference type="InterPro" id="IPR012340">
    <property type="entry name" value="NA-bd_OB-fold"/>
</dbReference>
<evidence type="ECO:0000256" key="4">
    <source>
        <dbReference type="ARBA" id="ARBA00022840"/>
    </source>
</evidence>
<keyword evidence="4" id="KW-0067">ATP-binding</keyword>
<dbReference type="InterPro" id="IPR006195">
    <property type="entry name" value="aa-tRNA-synth_II"/>
</dbReference>
<dbReference type="GO" id="GO:0005739">
    <property type="term" value="C:mitochondrion"/>
    <property type="evidence" value="ECO:0007669"/>
    <property type="project" value="TreeGrafter"/>
</dbReference>
<dbReference type="Gene3D" id="3.30.930.10">
    <property type="entry name" value="Bira Bifunctional Protein, Domain 2"/>
    <property type="match status" value="1"/>
</dbReference>
<comment type="caution">
    <text evidence="8">The sequence shown here is derived from an EMBL/GenBank/DDBJ whole genome shotgun (WGS) entry which is preliminary data.</text>
</comment>
<dbReference type="GO" id="GO:0003676">
    <property type="term" value="F:nucleic acid binding"/>
    <property type="evidence" value="ECO:0007669"/>
    <property type="project" value="InterPro"/>
</dbReference>
<dbReference type="InterPro" id="IPR004364">
    <property type="entry name" value="Aa-tRNA-synt_II"/>
</dbReference>
<dbReference type="InterPro" id="IPR045864">
    <property type="entry name" value="aa-tRNA-synth_II/BPL/LPL"/>
</dbReference>
<dbReference type="InterPro" id="IPR002312">
    <property type="entry name" value="Asp/Asn-tRNA-synth_IIb"/>
</dbReference>
<dbReference type="HAMAP" id="MF_00044">
    <property type="entry name" value="Asp_tRNA_synth_type1"/>
    <property type="match status" value="1"/>
</dbReference>
<dbReference type="Gene3D" id="2.40.50.140">
    <property type="entry name" value="Nucleic acid-binding proteins"/>
    <property type="match status" value="1"/>
</dbReference>
<evidence type="ECO:0000256" key="2">
    <source>
        <dbReference type="ARBA" id="ARBA00022598"/>
    </source>
</evidence>
<dbReference type="AlphaFoldDB" id="A0AAD5PH37"/>
<dbReference type="SUPFAM" id="SSF55261">
    <property type="entry name" value="GAD domain-like"/>
    <property type="match status" value="1"/>
</dbReference>
<evidence type="ECO:0000256" key="1">
    <source>
        <dbReference type="ARBA" id="ARBA00006303"/>
    </source>
</evidence>
<dbReference type="Pfam" id="PF01336">
    <property type="entry name" value="tRNA_anti-codon"/>
    <property type="match status" value="1"/>
</dbReference>
<dbReference type="NCBIfam" id="TIGR00459">
    <property type="entry name" value="aspS_bact"/>
    <property type="match status" value="1"/>
</dbReference>
<dbReference type="PANTHER" id="PTHR22594">
    <property type="entry name" value="ASPARTYL/LYSYL-TRNA SYNTHETASE"/>
    <property type="match status" value="1"/>
</dbReference>
<dbReference type="CDD" id="cd00777">
    <property type="entry name" value="AspRS_core"/>
    <property type="match status" value="1"/>
</dbReference>
<dbReference type="Proteomes" id="UP001209540">
    <property type="component" value="Unassembled WGS sequence"/>
</dbReference>
<dbReference type="PROSITE" id="PS50862">
    <property type="entry name" value="AA_TRNA_LIGASE_II"/>
    <property type="match status" value="1"/>
</dbReference>
<dbReference type="CDD" id="cd04317">
    <property type="entry name" value="EcAspRS_like_N"/>
    <property type="match status" value="1"/>
</dbReference>
<dbReference type="InterPro" id="IPR047090">
    <property type="entry name" value="AspRS_core"/>
</dbReference>
<keyword evidence="2" id="KW-0436">Ligase</keyword>
<keyword evidence="6 8" id="KW-0030">Aminoacyl-tRNA synthetase</keyword>
<dbReference type="Pfam" id="PF00152">
    <property type="entry name" value="tRNA-synt_2"/>
    <property type="match status" value="1"/>
</dbReference>
<dbReference type="Gene3D" id="3.30.1360.30">
    <property type="entry name" value="GAD-like domain"/>
    <property type="match status" value="1"/>
</dbReference>
<accession>A0AAD5PH37</accession>
<evidence type="ECO:0000256" key="6">
    <source>
        <dbReference type="ARBA" id="ARBA00023146"/>
    </source>
</evidence>
<name>A0AAD5PH37_9FUNG</name>
<reference evidence="8" key="2">
    <citation type="submission" date="2023-02" db="EMBL/GenBank/DDBJ databases">
        <authorList>
            <consortium name="DOE Joint Genome Institute"/>
            <person name="Mondo S.J."/>
            <person name="Chang Y."/>
            <person name="Wang Y."/>
            <person name="Ahrendt S."/>
            <person name="Andreopoulos W."/>
            <person name="Barry K."/>
            <person name="Beard J."/>
            <person name="Benny G.L."/>
            <person name="Blankenship S."/>
            <person name="Bonito G."/>
            <person name="Cuomo C."/>
            <person name="Desiro A."/>
            <person name="Gervers K.A."/>
            <person name="Hundley H."/>
            <person name="Kuo A."/>
            <person name="LaButti K."/>
            <person name="Lang B.F."/>
            <person name="Lipzen A."/>
            <person name="O'Donnell K."/>
            <person name="Pangilinan J."/>
            <person name="Reynolds N."/>
            <person name="Sandor L."/>
            <person name="Smith M.W."/>
            <person name="Tsang A."/>
            <person name="Grigoriev I.V."/>
            <person name="Stajich J.E."/>
            <person name="Spatafora J.W."/>
        </authorList>
    </citation>
    <scope>NUCLEOTIDE SEQUENCE</scope>
    <source>
        <strain evidence="8">RSA 2281</strain>
    </source>
</reference>
<dbReference type="PANTHER" id="PTHR22594:SF5">
    <property type="entry name" value="ASPARTATE--TRNA LIGASE, MITOCHONDRIAL"/>
    <property type="match status" value="1"/>
</dbReference>
<keyword evidence="5" id="KW-0648">Protein biosynthesis</keyword>
<comment type="similarity">
    <text evidence="1">Belongs to the class-II aminoacyl-tRNA synthetase family. Type 1 subfamily.</text>
</comment>
<dbReference type="GO" id="GO:0005524">
    <property type="term" value="F:ATP binding"/>
    <property type="evidence" value="ECO:0007669"/>
    <property type="project" value="UniProtKB-KW"/>
</dbReference>
<evidence type="ECO:0000256" key="5">
    <source>
        <dbReference type="ARBA" id="ARBA00022917"/>
    </source>
</evidence>
<reference evidence="8" key="1">
    <citation type="journal article" date="2022" name="IScience">
        <title>Evolution of zygomycete secretomes and the origins of terrestrial fungal ecologies.</title>
        <authorList>
            <person name="Chang Y."/>
            <person name="Wang Y."/>
            <person name="Mondo S."/>
            <person name="Ahrendt S."/>
            <person name="Andreopoulos W."/>
            <person name="Barry K."/>
            <person name="Beard J."/>
            <person name="Benny G.L."/>
            <person name="Blankenship S."/>
            <person name="Bonito G."/>
            <person name="Cuomo C."/>
            <person name="Desiro A."/>
            <person name="Gervers K.A."/>
            <person name="Hundley H."/>
            <person name="Kuo A."/>
            <person name="LaButti K."/>
            <person name="Lang B.F."/>
            <person name="Lipzen A."/>
            <person name="O'Donnell K."/>
            <person name="Pangilinan J."/>
            <person name="Reynolds N."/>
            <person name="Sandor L."/>
            <person name="Smith M.E."/>
            <person name="Tsang A."/>
            <person name="Grigoriev I.V."/>
            <person name="Stajich J.E."/>
            <person name="Spatafora J.W."/>
        </authorList>
    </citation>
    <scope>NUCLEOTIDE SEQUENCE</scope>
    <source>
        <strain evidence="8">RSA 2281</strain>
    </source>
</reference>
<keyword evidence="3" id="KW-0547">Nucleotide-binding</keyword>
<feature type="domain" description="Aminoacyl-transfer RNA synthetases class-II family profile" evidence="7">
    <location>
        <begin position="211"/>
        <end position="631"/>
    </location>
</feature>
<organism evidence="8 9">
    <name type="scientific">Phascolomyces articulosus</name>
    <dbReference type="NCBI Taxonomy" id="60185"/>
    <lineage>
        <taxon>Eukaryota</taxon>
        <taxon>Fungi</taxon>
        <taxon>Fungi incertae sedis</taxon>
        <taxon>Mucoromycota</taxon>
        <taxon>Mucoromycotina</taxon>
        <taxon>Mucoromycetes</taxon>
        <taxon>Mucorales</taxon>
        <taxon>Lichtheimiaceae</taxon>
        <taxon>Phascolomyces</taxon>
    </lineage>
</organism>
<dbReference type="NCBIfam" id="NF001750">
    <property type="entry name" value="PRK00476.1"/>
    <property type="match status" value="1"/>
</dbReference>
<keyword evidence="9" id="KW-1185">Reference proteome</keyword>
<dbReference type="GO" id="GO:0004815">
    <property type="term" value="F:aspartate-tRNA ligase activity"/>
    <property type="evidence" value="ECO:0007669"/>
    <property type="project" value="TreeGrafter"/>
</dbReference>
<evidence type="ECO:0000313" key="8">
    <source>
        <dbReference type="EMBL" id="KAI9272689.1"/>
    </source>
</evidence>
<proteinExistence type="inferred from homology"/>
<dbReference type="SUPFAM" id="SSF50249">
    <property type="entry name" value="Nucleic acid-binding proteins"/>
    <property type="match status" value="1"/>
</dbReference>
<dbReference type="InterPro" id="IPR004115">
    <property type="entry name" value="GAD-like_sf"/>
</dbReference>
<dbReference type="InterPro" id="IPR004524">
    <property type="entry name" value="Asp-tRNA-ligase_1"/>
</dbReference>
<dbReference type="InterPro" id="IPR004365">
    <property type="entry name" value="NA-bd_OB_tRNA"/>
</dbReference>
<evidence type="ECO:0000256" key="3">
    <source>
        <dbReference type="ARBA" id="ARBA00022741"/>
    </source>
</evidence>
<sequence>MATRVRPLARSACTALLRQQKTLPSSSRRLQCMTKTNTIRAFRSSPHHGKQDLRGYNDSDRYHGQYPRRTHLCGDLRANNEGQHVVLNGWIQSPRAMSQDLIFIPLRDASGTTQLVFRSGSPELRTEIQRLTPECVICAEGVVMKRPDGMINNKQTTGAIEVELKKIYCLNPASGSLPFWPSQTAATLPNEEVRLRYRYLDLRRPELQKNIRLRSLVVNTVRQHLIDNGFTEIETPTLFKSTPEGAREFIVPTRKPGAFYALPQSPQQHKQMLMAAGFDRYFQIARCFRDEDLRADRQPEFTQIDLEMSFITAKELQEVVQGFVSSIWKKALGVELDASHFPHMTYQEAMTTYGSDKPDIRFDMKINEISDYLSDVIEQESALDCLVVKQGSKLTGGDLKSMQKALELGEEKDFAFVKINENNIHAWPSKCGRLKHSNRLGQIESDINNKLDIQVGDLVLVHKRERYLNGGNTLMGRVRLHLANLLQEKGLLKIDPNTYKFLWIESFPLFSPDEQNIRTWQATHHPFTAPFDEDIPLLTTDPAKVRGQHYDLVLNGMEIGGGSIRIHSPVMQRFIFDSVLQLEKHEYQRFDHLLDALSSGCPPHGGIALGFDRLMSILCNASSIRDVIAFPKAAGGKDLVVNSPSEVSPDQLKEYYLQVVNKE</sequence>
<dbReference type="PRINTS" id="PR01042">
    <property type="entry name" value="TRNASYNTHASP"/>
</dbReference>
<protein>
    <submittedName>
        <fullName evidence="8">tRNA synthetases class II-domain-containing protein</fullName>
    </submittedName>
</protein>
<evidence type="ECO:0000313" key="9">
    <source>
        <dbReference type="Proteomes" id="UP001209540"/>
    </source>
</evidence>
<evidence type="ECO:0000259" key="7">
    <source>
        <dbReference type="PROSITE" id="PS50862"/>
    </source>
</evidence>
<dbReference type="GO" id="GO:0006422">
    <property type="term" value="P:aspartyl-tRNA aminoacylation"/>
    <property type="evidence" value="ECO:0007669"/>
    <property type="project" value="TreeGrafter"/>
</dbReference>